<dbReference type="PANTHER" id="PTHR30532:SF10">
    <property type="entry name" value="IRON-UPTAKE SYSTEM-BINDING PROTEIN"/>
    <property type="match status" value="1"/>
</dbReference>
<dbReference type="PROSITE" id="PS50983">
    <property type="entry name" value="FE_B12_PBP"/>
    <property type="match status" value="1"/>
</dbReference>
<dbReference type="EMBL" id="CP035492">
    <property type="protein sequence ID" value="QAY66673.1"/>
    <property type="molecule type" value="Genomic_DNA"/>
</dbReference>
<protein>
    <submittedName>
        <fullName evidence="8">Iron-uptake system-binding protein</fullName>
    </submittedName>
</protein>
<dbReference type="Gene3D" id="3.40.50.1980">
    <property type="entry name" value="Nitrogenase molybdenum iron protein domain"/>
    <property type="match status" value="2"/>
</dbReference>
<keyword evidence="4 6" id="KW-0732">Signal</keyword>
<dbReference type="GO" id="GO:0030288">
    <property type="term" value="C:outer membrane-bounded periplasmic space"/>
    <property type="evidence" value="ECO:0007669"/>
    <property type="project" value="TreeGrafter"/>
</dbReference>
<dbReference type="Proteomes" id="UP000293568">
    <property type="component" value="Chromosome"/>
</dbReference>
<evidence type="ECO:0000256" key="4">
    <source>
        <dbReference type="ARBA" id="ARBA00022729"/>
    </source>
</evidence>
<keyword evidence="3" id="KW-0813">Transport</keyword>
<evidence type="ECO:0000313" key="8">
    <source>
        <dbReference type="EMBL" id="QAY66673.1"/>
    </source>
</evidence>
<evidence type="ECO:0000256" key="1">
    <source>
        <dbReference type="ARBA" id="ARBA00004196"/>
    </source>
</evidence>
<accession>A0A4P6EWT6</accession>
<organism evidence="8 9">
    <name type="scientific">Paenibacillus protaetiae</name>
    <dbReference type="NCBI Taxonomy" id="2509456"/>
    <lineage>
        <taxon>Bacteria</taxon>
        <taxon>Bacillati</taxon>
        <taxon>Bacillota</taxon>
        <taxon>Bacilli</taxon>
        <taxon>Bacillales</taxon>
        <taxon>Paenibacillaceae</taxon>
        <taxon>Paenibacillus</taxon>
    </lineage>
</organism>
<dbReference type="OrthoDB" id="26763at2"/>
<dbReference type="PANTHER" id="PTHR30532">
    <property type="entry name" value="IRON III DICITRATE-BINDING PERIPLASMIC PROTEIN"/>
    <property type="match status" value="1"/>
</dbReference>
<evidence type="ECO:0000256" key="2">
    <source>
        <dbReference type="ARBA" id="ARBA00008814"/>
    </source>
</evidence>
<feature type="signal peptide" evidence="6">
    <location>
        <begin position="1"/>
        <end position="18"/>
    </location>
</feature>
<feature type="domain" description="Fe/B12 periplasmic-binding" evidence="7">
    <location>
        <begin position="77"/>
        <end position="335"/>
    </location>
</feature>
<feature type="region of interest" description="Disordered" evidence="5">
    <location>
        <begin position="28"/>
        <end position="54"/>
    </location>
</feature>
<dbReference type="InterPro" id="IPR051313">
    <property type="entry name" value="Bact_iron-sidero_bind"/>
</dbReference>
<dbReference type="SUPFAM" id="SSF53807">
    <property type="entry name" value="Helical backbone' metal receptor"/>
    <property type="match status" value="1"/>
</dbReference>
<dbReference type="KEGG" id="pprt:ET464_09895"/>
<evidence type="ECO:0000256" key="6">
    <source>
        <dbReference type="SAM" id="SignalP"/>
    </source>
</evidence>
<comment type="subcellular location">
    <subcellularLocation>
        <location evidence="1">Cell envelope</location>
    </subcellularLocation>
</comment>
<dbReference type="Pfam" id="PF01497">
    <property type="entry name" value="Peripla_BP_2"/>
    <property type="match status" value="1"/>
</dbReference>
<feature type="compositionally biased region" description="Low complexity" evidence="5">
    <location>
        <begin position="28"/>
        <end position="51"/>
    </location>
</feature>
<dbReference type="AlphaFoldDB" id="A0A4P6EWT6"/>
<dbReference type="GO" id="GO:1901678">
    <property type="term" value="P:iron coordination entity transport"/>
    <property type="evidence" value="ECO:0007669"/>
    <property type="project" value="UniProtKB-ARBA"/>
</dbReference>
<reference evidence="8 9" key="1">
    <citation type="submission" date="2019-01" db="EMBL/GenBank/DDBJ databases">
        <title>Genome sequencing of strain FW100M-2.</title>
        <authorList>
            <person name="Heo J."/>
            <person name="Kim S.-J."/>
            <person name="Kim J.-S."/>
            <person name="Hong S.-B."/>
            <person name="Kwon S.-W."/>
        </authorList>
    </citation>
    <scope>NUCLEOTIDE SEQUENCE [LARGE SCALE GENOMIC DNA]</scope>
    <source>
        <strain evidence="8 9">FW100M-2</strain>
    </source>
</reference>
<dbReference type="InterPro" id="IPR002491">
    <property type="entry name" value="ABC_transptr_periplasmic_BD"/>
</dbReference>
<dbReference type="PROSITE" id="PS51257">
    <property type="entry name" value="PROKAR_LIPOPROTEIN"/>
    <property type="match status" value="1"/>
</dbReference>
<comment type="similarity">
    <text evidence="2">Belongs to the bacterial solute-binding protein 8 family.</text>
</comment>
<feature type="chain" id="PRO_5038926244" evidence="6">
    <location>
        <begin position="19"/>
        <end position="335"/>
    </location>
</feature>
<evidence type="ECO:0000256" key="5">
    <source>
        <dbReference type="SAM" id="MobiDB-lite"/>
    </source>
</evidence>
<name>A0A4P6EWT6_9BACL</name>
<evidence type="ECO:0000313" key="9">
    <source>
        <dbReference type="Proteomes" id="UP000293568"/>
    </source>
</evidence>
<sequence length="335" mass="35670">MKKIALGLGLALLVLVLAACGSNNQNEAPQQTAAAETAAPEATPTASADAAGQTEGETKTIQYLGKSYVVPSQTDRIVITGALEAMEDSILLNVHPVGAISVGGEFPAMFSSIVDKAESVGEKTEPDFEKILQLKPDVILASTKFPAEVLEKLEKIAPTLPYSHVSTDWEANLTLLGELSGKQDEAAKQIADYKTKLDEVKGQLGDMSGKSVLAVRIRQGQVFVYSASTFFNPLLYQDLGLAVPEPVKAAKAQEAISVEKLAELNPDVLIVQFSPDENKDAPNAEKELERNPILKATNAVKNGQMLVNLVDPLAQGGTAYSKVAFLQAFAEHIAK</sequence>
<dbReference type="RefSeq" id="WP_129440487.1">
    <property type="nucleotide sequence ID" value="NZ_CP035492.1"/>
</dbReference>
<evidence type="ECO:0000256" key="3">
    <source>
        <dbReference type="ARBA" id="ARBA00022448"/>
    </source>
</evidence>
<proteinExistence type="inferred from homology"/>
<keyword evidence="9" id="KW-1185">Reference proteome</keyword>
<evidence type="ECO:0000259" key="7">
    <source>
        <dbReference type="PROSITE" id="PS50983"/>
    </source>
</evidence>
<gene>
    <name evidence="8" type="ORF">ET464_09895</name>
</gene>